<evidence type="ECO:0000313" key="10">
    <source>
        <dbReference type="EMBL" id="EDM76661.1"/>
    </source>
</evidence>
<name>A6GBY8_9BACT</name>
<comment type="cofactor">
    <cofactor evidence="1 6">
        <name>FAD</name>
        <dbReference type="ChEBI" id="CHEBI:57692"/>
    </cofactor>
</comment>
<keyword evidence="4 6" id="KW-0274">FAD</keyword>
<dbReference type="GO" id="GO:0005886">
    <property type="term" value="C:plasma membrane"/>
    <property type="evidence" value="ECO:0007669"/>
    <property type="project" value="TreeGrafter"/>
</dbReference>
<dbReference type="InterPro" id="IPR025878">
    <property type="entry name" value="Acyl-CoA_dh-like_C_dom"/>
</dbReference>
<feature type="domain" description="Acyl-CoA dehydrogenase/oxidase C-terminal" evidence="7">
    <location>
        <begin position="293"/>
        <end position="460"/>
    </location>
</feature>
<protein>
    <submittedName>
        <fullName evidence="10">Acyl-CoA dehydrogenase-like protein</fullName>
    </submittedName>
</protein>
<evidence type="ECO:0000313" key="11">
    <source>
        <dbReference type="Proteomes" id="UP000005801"/>
    </source>
</evidence>
<evidence type="ECO:0000256" key="6">
    <source>
        <dbReference type="RuleBase" id="RU362125"/>
    </source>
</evidence>
<dbReference type="STRING" id="391625.PPSIR1_18367"/>
<dbReference type="Pfam" id="PF00441">
    <property type="entry name" value="Acyl-CoA_dh_1"/>
    <property type="match status" value="1"/>
</dbReference>
<dbReference type="AlphaFoldDB" id="A6GBY8"/>
<feature type="domain" description="Acyl-CoA oxidase/dehydrogenase middle" evidence="8">
    <location>
        <begin position="166"/>
        <end position="275"/>
    </location>
</feature>
<dbReference type="Gene3D" id="2.40.110.10">
    <property type="entry name" value="Butyryl-CoA Dehydrogenase, subunit A, domain 2"/>
    <property type="match status" value="1"/>
</dbReference>
<keyword evidence="11" id="KW-1185">Reference proteome</keyword>
<dbReference type="Gene3D" id="1.10.540.10">
    <property type="entry name" value="Acyl-CoA dehydrogenase/oxidase, N-terminal domain"/>
    <property type="match status" value="1"/>
</dbReference>
<dbReference type="InterPro" id="IPR046373">
    <property type="entry name" value="Acyl-CoA_Oxase/DH_mid-dom_sf"/>
</dbReference>
<dbReference type="Proteomes" id="UP000005801">
    <property type="component" value="Unassembled WGS sequence"/>
</dbReference>
<comment type="caution">
    <text evidence="10">The sequence shown here is derived from an EMBL/GenBank/DDBJ whole genome shotgun (WGS) entry which is preliminary data.</text>
</comment>
<accession>A6GBY8</accession>
<evidence type="ECO:0000259" key="7">
    <source>
        <dbReference type="Pfam" id="PF00441"/>
    </source>
</evidence>
<evidence type="ECO:0000256" key="1">
    <source>
        <dbReference type="ARBA" id="ARBA00001974"/>
    </source>
</evidence>
<organism evidence="10 11">
    <name type="scientific">Plesiocystis pacifica SIR-1</name>
    <dbReference type="NCBI Taxonomy" id="391625"/>
    <lineage>
        <taxon>Bacteria</taxon>
        <taxon>Pseudomonadati</taxon>
        <taxon>Myxococcota</taxon>
        <taxon>Polyangia</taxon>
        <taxon>Nannocystales</taxon>
        <taxon>Nannocystaceae</taxon>
        <taxon>Plesiocystis</taxon>
    </lineage>
</organism>
<evidence type="ECO:0000256" key="3">
    <source>
        <dbReference type="ARBA" id="ARBA00022630"/>
    </source>
</evidence>
<evidence type="ECO:0000256" key="5">
    <source>
        <dbReference type="ARBA" id="ARBA00023002"/>
    </source>
</evidence>
<dbReference type="SUPFAM" id="SSF56645">
    <property type="entry name" value="Acyl-CoA dehydrogenase NM domain-like"/>
    <property type="match status" value="1"/>
</dbReference>
<dbReference type="EMBL" id="ABCS01000061">
    <property type="protein sequence ID" value="EDM76661.1"/>
    <property type="molecule type" value="Genomic_DNA"/>
</dbReference>
<evidence type="ECO:0000259" key="9">
    <source>
        <dbReference type="Pfam" id="PF12806"/>
    </source>
</evidence>
<dbReference type="Gene3D" id="1.20.140.10">
    <property type="entry name" value="Butyryl-CoA Dehydrogenase, subunit A, domain 3"/>
    <property type="match status" value="1"/>
</dbReference>
<evidence type="ECO:0000256" key="2">
    <source>
        <dbReference type="ARBA" id="ARBA00009347"/>
    </source>
</evidence>
<comment type="similarity">
    <text evidence="2 6">Belongs to the acyl-CoA dehydrogenase family.</text>
</comment>
<dbReference type="PANTHER" id="PTHR42803:SF1">
    <property type="entry name" value="BROAD-SPECIFICITY LINEAR ACYL-COA DEHYDROGENASE FADE5"/>
    <property type="match status" value="1"/>
</dbReference>
<dbReference type="InterPro" id="IPR052166">
    <property type="entry name" value="Diverse_Acyl-CoA_DH"/>
</dbReference>
<proteinExistence type="inferred from homology"/>
<dbReference type="PANTHER" id="PTHR42803">
    <property type="entry name" value="ACYL-COA DEHYDROGENASE"/>
    <property type="match status" value="1"/>
</dbReference>
<dbReference type="RefSeq" id="WP_006974229.1">
    <property type="nucleotide sequence ID" value="NZ_ABCS01000061.1"/>
</dbReference>
<dbReference type="GO" id="GO:0050660">
    <property type="term" value="F:flavin adenine dinucleotide binding"/>
    <property type="evidence" value="ECO:0007669"/>
    <property type="project" value="InterPro"/>
</dbReference>
<dbReference type="SUPFAM" id="SSF47203">
    <property type="entry name" value="Acyl-CoA dehydrogenase C-terminal domain-like"/>
    <property type="match status" value="1"/>
</dbReference>
<evidence type="ECO:0000256" key="4">
    <source>
        <dbReference type="ARBA" id="ARBA00022827"/>
    </source>
</evidence>
<reference evidence="10 11" key="1">
    <citation type="submission" date="2007-06" db="EMBL/GenBank/DDBJ databases">
        <authorList>
            <person name="Shimkets L."/>
            <person name="Ferriera S."/>
            <person name="Johnson J."/>
            <person name="Kravitz S."/>
            <person name="Beeson K."/>
            <person name="Sutton G."/>
            <person name="Rogers Y.-H."/>
            <person name="Friedman R."/>
            <person name="Frazier M."/>
            <person name="Venter J.C."/>
        </authorList>
    </citation>
    <scope>NUCLEOTIDE SEQUENCE [LARGE SCALE GENOMIC DNA]</scope>
    <source>
        <strain evidence="10 11">SIR-1</strain>
    </source>
</reference>
<evidence type="ECO:0000259" key="8">
    <source>
        <dbReference type="Pfam" id="PF02770"/>
    </source>
</evidence>
<dbReference type="InterPro" id="IPR006091">
    <property type="entry name" value="Acyl-CoA_Oxase/DH_mid-dom"/>
</dbReference>
<gene>
    <name evidence="10" type="ORF">PPSIR1_18367</name>
</gene>
<dbReference type="InterPro" id="IPR036250">
    <property type="entry name" value="AcylCo_DH-like_C"/>
</dbReference>
<sequence length="605" mass="65738">MSSTSYTFDTEDVLFTCFDQLKMHEVLAECPRYEDLDRDVYATTIEEAYKFSRDVLAPLNAVGDRQGCKLDGEGNVTLPDGYKEAWETARDGGWTAPRADPEIGGSGMPAIIGAYLSEVESAACMAFVMYVGLSTAAARVIKRYCTEDLAFPVAEKLFTGEWGGTMCLTEAGAGSSVGDNRTKAVPAEGEAGVWLLEGEKIFITGGDSDMVDNICHLVLARTPGSPEGTKGLSLFLVPKYWFSPDDLDALGDRNGAHVLKLEHKMGINGSATCVLGLGSKMPCRGWMVGKEREGMRLMFAMMNEARLGVGVQGLAAGSASFQYARHYVHERIQGTSLKNMRDGDAPRVKIVEHPDVRRMLMTQKVLVETMRAHAYRLALQFDIADEHPDEDTRAKYLRRAELLLPICKSVCTDLGFDVAVTGVQIFGGYGFTQEFPVEQLVRDAKIQSIYEGTNGIQALDLVGRKMRMEGGRLFMEWMQYAKERAAAGAEAGFTAEAEAFNKSIDAVGAAAMHMAGVGQKDIEAAMLYAVPFLNAMGYVVLGLEALDQAVVAKAKIEAGTETPFLKGKLLNLDFYVANFLTKVVGLSKTVRSGDTSCLDAALFQG</sequence>
<dbReference type="InterPro" id="IPR009075">
    <property type="entry name" value="AcylCo_DH/oxidase_C"/>
</dbReference>
<feature type="domain" description="Acetyl-CoA dehydrogenase-like C-terminal" evidence="9">
    <location>
        <begin position="489"/>
        <end position="600"/>
    </location>
</feature>
<dbReference type="InterPro" id="IPR009100">
    <property type="entry name" value="AcylCoA_DH/oxidase_NM_dom_sf"/>
</dbReference>
<dbReference type="Pfam" id="PF02770">
    <property type="entry name" value="Acyl-CoA_dh_M"/>
    <property type="match status" value="1"/>
</dbReference>
<dbReference type="GO" id="GO:0016627">
    <property type="term" value="F:oxidoreductase activity, acting on the CH-CH group of donors"/>
    <property type="evidence" value="ECO:0007669"/>
    <property type="project" value="InterPro"/>
</dbReference>
<dbReference type="Pfam" id="PF12806">
    <property type="entry name" value="Acyl-CoA_dh_C"/>
    <property type="match status" value="1"/>
</dbReference>
<dbReference type="InterPro" id="IPR037069">
    <property type="entry name" value="AcylCoA_DH/ox_N_sf"/>
</dbReference>
<dbReference type="eggNOG" id="COG1960">
    <property type="taxonomic scope" value="Bacteria"/>
</dbReference>
<keyword evidence="5 6" id="KW-0560">Oxidoreductase</keyword>
<keyword evidence="3 6" id="KW-0285">Flavoprotein</keyword>